<keyword evidence="2" id="KW-0732">Signal</keyword>
<feature type="chain" id="PRO_5019077596" evidence="2">
    <location>
        <begin position="21"/>
        <end position="211"/>
    </location>
</feature>
<name>A0A411HF90_9GAMM</name>
<evidence type="ECO:0000313" key="4">
    <source>
        <dbReference type="EMBL" id="QBB69148.1"/>
    </source>
</evidence>
<dbReference type="InterPro" id="IPR025392">
    <property type="entry name" value="DUF4124"/>
</dbReference>
<evidence type="ECO:0000256" key="1">
    <source>
        <dbReference type="SAM" id="MobiDB-lite"/>
    </source>
</evidence>
<dbReference type="OrthoDB" id="5966355at2"/>
<protein>
    <submittedName>
        <fullName evidence="4">DUF4124 domain-containing protein</fullName>
    </submittedName>
</protein>
<dbReference type="EMBL" id="CP035704">
    <property type="protein sequence ID" value="QBB69148.1"/>
    <property type="molecule type" value="Genomic_DNA"/>
</dbReference>
<dbReference type="Pfam" id="PF13511">
    <property type="entry name" value="DUF4124"/>
    <property type="match status" value="1"/>
</dbReference>
<evidence type="ECO:0000313" key="5">
    <source>
        <dbReference type="Proteomes" id="UP000291562"/>
    </source>
</evidence>
<evidence type="ECO:0000256" key="2">
    <source>
        <dbReference type="SAM" id="SignalP"/>
    </source>
</evidence>
<feature type="signal peptide" evidence="2">
    <location>
        <begin position="1"/>
        <end position="20"/>
    </location>
</feature>
<gene>
    <name evidence="4" type="ORF">ELE36_01430</name>
</gene>
<dbReference type="KEGG" id="xbc:ELE36_01430"/>
<accession>A0A411HF90</accession>
<dbReference type="Proteomes" id="UP000291562">
    <property type="component" value="Chromosome"/>
</dbReference>
<sequence length="211" mass="23384">MRKSALLILLATFCTGIAVAQSASHVKYKWKDAQGSLHFADALPPEAVEVGYDIVNAQGIVVKHVDRAKTPGELKAAQEEAKRKQETQRQNDQQNRNDQQMLSAYATVDELAKAQLAQIDAIDQNITSAKTGIANEEKTLADFLARAGEIEHNGQPVPPTLTKHIADLRNSLNDHNAYIARREAEKVDLAKKFEVQQQHYRDLVKAAKEGH</sequence>
<reference evidence="4 5" key="1">
    <citation type="submission" date="2019-01" db="EMBL/GenBank/DDBJ databases">
        <title>Pseudolysobacter antarctica gen. nov., sp. nov., isolated from Fildes Peninsula, Antarctica.</title>
        <authorList>
            <person name="Wei Z."/>
            <person name="Peng F."/>
        </authorList>
    </citation>
    <scope>NUCLEOTIDE SEQUENCE [LARGE SCALE GENOMIC DNA]</scope>
    <source>
        <strain evidence="4 5">AQ6-296</strain>
    </source>
</reference>
<dbReference type="AlphaFoldDB" id="A0A411HF90"/>
<dbReference type="RefSeq" id="WP_129831404.1">
    <property type="nucleotide sequence ID" value="NZ_CP035704.1"/>
</dbReference>
<feature type="region of interest" description="Disordered" evidence="1">
    <location>
        <begin position="73"/>
        <end position="98"/>
    </location>
</feature>
<feature type="compositionally biased region" description="Basic and acidic residues" evidence="1">
    <location>
        <begin position="73"/>
        <end position="89"/>
    </location>
</feature>
<keyword evidence="5" id="KW-1185">Reference proteome</keyword>
<evidence type="ECO:0000259" key="3">
    <source>
        <dbReference type="Pfam" id="PF13511"/>
    </source>
</evidence>
<organism evidence="4 5">
    <name type="scientific">Pseudolysobacter antarcticus</name>
    <dbReference type="NCBI Taxonomy" id="2511995"/>
    <lineage>
        <taxon>Bacteria</taxon>
        <taxon>Pseudomonadati</taxon>
        <taxon>Pseudomonadota</taxon>
        <taxon>Gammaproteobacteria</taxon>
        <taxon>Lysobacterales</taxon>
        <taxon>Rhodanobacteraceae</taxon>
        <taxon>Pseudolysobacter</taxon>
    </lineage>
</organism>
<proteinExistence type="predicted"/>
<feature type="domain" description="DUF4124" evidence="3">
    <location>
        <begin position="20"/>
        <end position="50"/>
    </location>
</feature>